<evidence type="ECO:0000313" key="2">
    <source>
        <dbReference type="EMBL" id="POG74020.1"/>
    </source>
</evidence>
<name>A0A2P4Q8Q8_RHIID</name>
<evidence type="ECO:0000256" key="1">
    <source>
        <dbReference type="SAM" id="SignalP"/>
    </source>
</evidence>
<dbReference type="VEuPathDB" id="FungiDB:RhiirFUN_021249"/>
<evidence type="ECO:0008006" key="4">
    <source>
        <dbReference type="Google" id="ProtNLM"/>
    </source>
</evidence>
<organism evidence="2 3">
    <name type="scientific">Rhizophagus irregularis (strain DAOM 181602 / DAOM 197198 / MUCL 43194)</name>
    <name type="common">Arbuscular mycorrhizal fungus</name>
    <name type="synonym">Glomus intraradices</name>
    <dbReference type="NCBI Taxonomy" id="747089"/>
    <lineage>
        <taxon>Eukaryota</taxon>
        <taxon>Fungi</taxon>
        <taxon>Fungi incertae sedis</taxon>
        <taxon>Mucoromycota</taxon>
        <taxon>Glomeromycotina</taxon>
        <taxon>Glomeromycetes</taxon>
        <taxon>Glomerales</taxon>
        <taxon>Glomeraceae</taxon>
        <taxon>Rhizophagus</taxon>
    </lineage>
</organism>
<proteinExistence type="predicted"/>
<gene>
    <name evidence="2" type="ORF">GLOIN_2v1580097</name>
</gene>
<accession>A0A2P4Q8Q8</accession>
<dbReference type="Proteomes" id="UP000018888">
    <property type="component" value="Unassembled WGS sequence"/>
</dbReference>
<reference evidence="2 3" key="1">
    <citation type="journal article" date="2013" name="Proc. Natl. Acad. Sci. U.S.A.">
        <title>Genome of an arbuscular mycorrhizal fungus provides insight into the oldest plant symbiosis.</title>
        <authorList>
            <person name="Tisserant E."/>
            <person name="Malbreil M."/>
            <person name="Kuo A."/>
            <person name="Kohler A."/>
            <person name="Symeonidi A."/>
            <person name="Balestrini R."/>
            <person name="Charron P."/>
            <person name="Duensing N."/>
            <person name="Frei Dit Frey N."/>
            <person name="Gianinazzi-Pearson V."/>
            <person name="Gilbert L.B."/>
            <person name="Handa Y."/>
            <person name="Herr J.R."/>
            <person name="Hijri M."/>
            <person name="Koul R."/>
            <person name="Kawaguchi M."/>
            <person name="Krajinski F."/>
            <person name="Lammers P.J."/>
            <person name="Masclaux F.G."/>
            <person name="Murat C."/>
            <person name="Morin E."/>
            <person name="Ndikumana S."/>
            <person name="Pagni M."/>
            <person name="Petitpierre D."/>
            <person name="Requena N."/>
            <person name="Rosikiewicz P."/>
            <person name="Riley R."/>
            <person name="Saito K."/>
            <person name="San Clemente H."/>
            <person name="Shapiro H."/>
            <person name="van Tuinen D."/>
            <person name="Becard G."/>
            <person name="Bonfante P."/>
            <person name="Paszkowski U."/>
            <person name="Shachar-Hill Y.Y."/>
            <person name="Tuskan G.A."/>
            <person name="Young P.W."/>
            <person name="Sanders I.R."/>
            <person name="Henrissat B."/>
            <person name="Rensing S.A."/>
            <person name="Grigoriev I.V."/>
            <person name="Corradi N."/>
            <person name="Roux C."/>
            <person name="Martin F."/>
        </authorList>
    </citation>
    <scope>NUCLEOTIDE SEQUENCE [LARGE SCALE GENOMIC DNA]</scope>
    <source>
        <strain evidence="2 3">DAOM 197198</strain>
    </source>
</reference>
<keyword evidence="1" id="KW-0732">Signal</keyword>
<protein>
    <recommendedName>
        <fullName evidence="4">Secreted protein</fullName>
    </recommendedName>
</protein>
<evidence type="ECO:0000313" key="3">
    <source>
        <dbReference type="Proteomes" id="UP000018888"/>
    </source>
</evidence>
<feature type="signal peptide" evidence="1">
    <location>
        <begin position="1"/>
        <end position="26"/>
    </location>
</feature>
<comment type="caution">
    <text evidence="2">The sequence shown here is derived from an EMBL/GenBank/DDBJ whole genome shotgun (WGS) entry which is preliminary data.</text>
</comment>
<reference evidence="2 3" key="2">
    <citation type="journal article" date="2018" name="New Phytol.">
        <title>High intraspecific genome diversity in the model arbuscular mycorrhizal symbiont Rhizophagus irregularis.</title>
        <authorList>
            <person name="Chen E.C.H."/>
            <person name="Morin E."/>
            <person name="Beaudet D."/>
            <person name="Noel J."/>
            <person name="Yildirir G."/>
            <person name="Ndikumana S."/>
            <person name="Charron P."/>
            <person name="St-Onge C."/>
            <person name="Giorgi J."/>
            <person name="Kruger M."/>
            <person name="Marton T."/>
            <person name="Ropars J."/>
            <person name="Grigoriev I.V."/>
            <person name="Hainaut M."/>
            <person name="Henrissat B."/>
            <person name="Roux C."/>
            <person name="Martin F."/>
            <person name="Corradi N."/>
        </authorList>
    </citation>
    <scope>NUCLEOTIDE SEQUENCE [LARGE SCALE GENOMIC DNA]</scope>
    <source>
        <strain evidence="2 3">DAOM 197198</strain>
    </source>
</reference>
<keyword evidence="3" id="KW-1185">Reference proteome</keyword>
<feature type="chain" id="PRO_5015109681" description="Secreted protein" evidence="1">
    <location>
        <begin position="27"/>
        <end position="74"/>
    </location>
</feature>
<dbReference type="AlphaFoldDB" id="A0A2P4Q8Q8"/>
<sequence>MIRGERMLHLLFMEGVLCTIGQLSHARTGWAVKKTFCVKMQCRRKNVDPRFDKRTNGASNEKYEHVTKKTFGQK</sequence>
<dbReference type="EMBL" id="AUPC02000076">
    <property type="protein sequence ID" value="POG74020.1"/>
    <property type="molecule type" value="Genomic_DNA"/>
</dbReference>